<name>A0AAJ1AZX9_MEDGN</name>
<comment type="caution">
    <text evidence="1">The sequence shown here is derived from an EMBL/GenBank/DDBJ whole genome shotgun (WGS) entry which is preliminary data.</text>
</comment>
<dbReference type="EMBL" id="JAJBNC010000038">
    <property type="protein sequence ID" value="MCB5495356.1"/>
    <property type="molecule type" value="Genomic_DNA"/>
</dbReference>
<dbReference type="AlphaFoldDB" id="A0AAJ1AZX9"/>
<sequence>MNQIRLLKSDEIECRVGTISEKGLSLLLYKDARADMKILDETFGAMNWERQHELIGDNLYCTVRIWDENKHQWISKMDVGTESYTEKEKGQASDSFKRACVSVGIGRELYSAPFIWIPATKVNIQKKNDRCITYDKFKVKEIHYNQNREISGLVISNQNGQVVYSLFPTEAGKMQSITAFSGAKKVVDYEQSINRELERTGVALDTVLKRYKVQSIQEMSEETCQKAINSLKKTKSKAA</sequence>
<organism evidence="1 2">
    <name type="scientific">Mediterraneibacter gnavus</name>
    <name type="common">Ruminococcus gnavus</name>
    <dbReference type="NCBI Taxonomy" id="33038"/>
    <lineage>
        <taxon>Bacteria</taxon>
        <taxon>Bacillati</taxon>
        <taxon>Bacillota</taxon>
        <taxon>Clostridia</taxon>
        <taxon>Lachnospirales</taxon>
        <taxon>Lachnospiraceae</taxon>
        <taxon>Mediterraneibacter</taxon>
    </lineage>
</organism>
<evidence type="ECO:0000313" key="1">
    <source>
        <dbReference type="EMBL" id="MCB5495356.1"/>
    </source>
</evidence>
<accession>A0AAJ1AZX9</accession>
<reference evidence="1" key="1">
    <citation type="submission" date="2021-10" db="EMBL/GenBank/DDBJ databases">
        <title>Collection of gut derived symbiotic bacterial strains cultured from healthy donors.</title>
        <authorList>
            <person name="Lin H."/>
            <person name="Littmann E."/>
            <person name="Claire K."/>
            <person name="Pamer E."/>
        </authorList>
    </citation>
    <scope>NUCLEOTIDE SEQUENCE</scope>
    <source>
        <strain evidence="1">MSK.23.4</strain>
    </source>
</reference>
<dbReference type="Proteomes" id="UP001297422">
    <property type="component" value="Unassembled WGS sequence"/>
</dbReference>
<protein>
    <submittedName>
        <fullName evidence="1">Uncharacterized protein</fullName>
    </submittedName>
</protein>
<dbReference type="RefSeq" id="WP_226973400.1">
    <property type="nucleotide sequence ID" value="NZ_JAAIMT010000003.1"/>
</dbReference>
<gene>
    <name evidence="1" type="ORF">LIQ10_16705</name>
</gene>
<evidence type="ECO:0000313" key="2">
    <source>
        <dbReference type="Proteomes" id="UP001297422"/>
    </source>
</evidence>
<proteinExistence type="predicted"/>